<evidence type="ECO:0000313" key="3">
    <source>
        <dbReference type="Proteomes" id="UP001218218"/>
    </source>
</evidence>
<evidence type="ECO:0000256" key="1">
    <source>
        <dbReference type="SAM" id="SignalP"/>
    </source>
</evidence>
<feature type="chain" id="PRO_5042102505" description="Reverse transcriptase domain-containing protein" evidence="1">
    <location>
        <begin position="21"/>
        <end position="108"/>
    </location>
</feature>
<evidence type="ECO:0008006" key="4">
    <source>
        <dbReference type="Google" id="ProtNLM"/>
    </source>
</evidence>
<sequence length="108" mass="11813">LESCFLKLVTLLIHMRPTKCCLAVGILPPSQNAFRTGYHTNDNMFIIGCAIDRARALGKPLFVVFADLSNAFPSTDQATFWSKMHAAGTALRPPVDQGSVYLGRQSVD</sequence>
<feature type="signal peptide" evidence="1">
    <location>
        <begin position="1"/>
        <end position="20"/>
    </location>
</feature>
<proteinExistence type="predicted"/>
<protein>
    <recommendedName>
        <fullName evidence="4">Reverse transcriptase domain-containing protein</fullName>
    </recommendedName>
</protein>
<keyword evidence="3" id="KW-1185">Reference proteome</keyword>
<gene>
    <name evidence="2" type="ORF">DFH08DRAFT_701554</name>
</gene>
<accession>A0AAD7EPY0</accession>
<comment type="caution">
    <text evidence="2">The sequence shown here is derived from an EMBL/GenBank/DDBJ whole genome shotgun (WGS) entry which is preliminary data.</text>
</comment>
<keyword evidence="1" id="KW-0732">Signal</keyword>
<organism evidence="2 3">
    <name type="scientific">Mycena albidolilacea</name>
    <dbReference type="NCBI Taxonomy" id="1033008"/>
    <lineage>
        <taxon>Eukaryota</taxon>
        <taxon>Fungi</taxon>
        <taxon>Dikarya</taxon>
        <taxon>Basidiomycota</taxon>
        <taxon>Agaricomycotina</taxon>
        <taxon>Agaricomycetes</taxon>
        <taxon>Agaricomycetidae</taxon>
        <taxon>Agaricales</taxon>
        <taxon>Marasmiineae</taxon>
        <taxon>Mycenaceae</taxon>
        <taxon>Mycena</taxon>
    </lineage>
</organism>
<evidence type="ECO:0000313" key="2">
    <source>
        <dbReference type="EMBL" id="KAJ7346304.1"/>
    </source>
</evidence>
<reference evidence="2" key="1">
    <citation type="submission" date="2023-03" db="EMBL/GenBank/DDBJ databases">
        <title>Massive genome expansion in bonnet fungi (Mycena s.s.) driven by repeated elements and novel gene families across ecological guilds.</title>
        <authorList>
            <consortium name="Lawrence Berkeley National Laboratory"/>
            <person name="Harder C.B."/>
            <person name="Miyauchi S."/>
            <person name="Viragh M."/>
            <person name="Kuo A."/>
            <person name="Thoen E."/>
            <person name="Andreopoulos B."/>
            <person name="Lu D."/>
            <person name="Skrede I."/>
            <person name="Drula E."/>
            <person name="Henrissat B."/>
            <person name="Morin E."/>
            <person name="Kohler A."/>
            <person name="Barry K."/>
            <person name="LaButti K."/>
            <person name="Morin E."/>
            <person name="Salamov A."/>
            <person name="Lipzen A."/>
            <person name="Mereny Z."/>
            <person name="Hegedus B."/>
            <person name="Baldrian P."/>
            <person name="Stursova M."/>
            <person name="Weitz H."/>
            <person name="Taylor A."/>
            <person name="Grigoriev I.V."/>
            <person name="Nagy L.G."/>
            <person name="Martin F."/>
            <person name="Kauserud H."/>
        </authorList>
    </citation>
    <scope>NUCLEOTIDE SEQUENCE</scope>
    <source>
        <strain evidence="2">CBHHK002</strain>
    </source>
</reference>
<feature type="non-terminal residue" evidence="2">
    <location>
        <position position="1"/>
    </location>
</feature>
<dbReference type="AlphaFoldDB" id="A0AAD7EPY0"/>
<name>A0AAD7EPY0_9AGAR</name>
<dbReference type="Proteomes" id="UP001218218">
    <property type="component" value="Unassembled WGS sequence"/>
</dbReference>
<dbReference type="EMBL" id="JARIHO010000021">
    <property type="protein sequence ID" value="KAJ7346304.1"/>
    <property type="molecule type" value="Genomic_DNA"/>
</dbReference>